<dbReference type="PANTHER" id="PTHR45766:SF6">
    <property type="entry name" value="SWI_SNF-RELATED MATRIX-ASSOCIATED ACTIN-DEPENDENT REGULATOR OF CHROMATIN SUBFAMILY A-LIKE PROTEIN 1"/>
    <property type="match status" value="1"/>
</dbReference>
<accession>A0ABS9U1W3</accession>
<dbReference type="InterPro" id="IPR038718">
    <property type="entry name" value="SNF2-like_sf"/>
</dbReference>
<name>A0ABS9U1W3_9MICC</name>
<dbReference type="PROSITE" id="PS51192">
    <property type="entry name" value="HELICASE_ATP_BIND_1"/>
    <property type="match status" value="1"/>
</dbReference>
<evidence type="ECO:0000256" key="1">
    <source>
        <dbReference type="ARBA" id="ARBA00022801"/>
    </source>
</evidence>
<dbReference type="InterPro" id="IPR027417">
    <property type="entry name" value="P-loop_NTPase"/>
</dbReference>
<dbReference type="EMBL" id="JAKZBV010000001">
    <property type="protein sequence ID" value="MCH6470683.1"/>
    <property type="molecule type" value="Genomic_DNA"/>
</dbReference>
<evidence type="ECO:0000259" key="2">
    <source>
        <dbReference type="PROSITE" id="PS51192"/>
    </source>
</evidence>
<evidence type="ECO:0000259" key="3">
    <source>
        <dbReference type="PROSITE" id="PS51194"/>
    </source>
</evidence>
<keyword evidence="5" id="KW-1185">Reference proteome</keyword>
<dbReference type="Gene3D" id="3.40.50.10810">
    <property type="entry name" value="Tandem AAA-ATPase domain"/>
    <property type="match status" value="1"/>
</dbReference>
<evidence type="ECO:0000313" key="5">
    <source>
        <dbReference type="Proteomes" id="UP001202922"/>
    </source>
</evidence>
<dbReference type="Gene3D" id="3.40.50.300">
    <property type="entry name" value="P-loop containing nucleotide triphosphate hydrolases"/>
    <property type="match status" value="1"/>
</dbReference>
<dbReference type="Pfam" id="PF00271">
    <property type="entry name" value="Helicase_C"/>
    <property type="match status" value="1"/>
</dbReference>
<feature type="domain" description="Helicase ATP-binding" evidence="2">
    <location>
        <begin position="173"/>
        <end position="318"/>
    </location>
</feature>
<dbReference type="InterPro" id="IPR001650">
    <property type="entry name" value="Helicase_C-like"/>
</dbReference>
<dbReference type="InterPro" id="IPR014001">
    <property type="entry name" value="Helicase_ATP-bd"/>
</dbReference>
<feature type="domain" description="Helicase C-terminal" evidence="3">
    <location>
        <begin position="555"/>
        <end position="711"/>
    </location>
</feature>
<evidence type="ECO:0008006" key="6">
    <source>
        <dbReference type="Google" id="ProtNLM"/>
    </source>
</evidence>
<comment type="caution">
    <text evidence="4">The sequence shown here is derived from an EMBL/GenBank/DDBJ whole genome shotgun (WGS) entry which is preliminary data.</text>
</comment>
<organism evidence="4 5">
    <name type="scientific">Sinomonas terrae</name>
    <dbReference type="NCBI Taxonomy" id="2908838"/>
    <lineage>
        <taxon>Bacteria</taxon>
        <taxon>Bacillati</taxon>
        <taxon>Actinomycetota</taxon>
        <taxon>Actinomycetes</taxon>
        <taxon>Micrococcales</taxon>
        <taxon>Micrococcaceae</taxon>
        <taxon>Sinomonas</taxon>
    </lineage>
</organism>
<keyword evidence="1" id="KW-0378">Hydrolase</keyword>
<evidence type="ECO:0000313" key="4">
    <source>
        <dbReference type="EMBL" id="MCH6470683.1"/>
    </source>
</evidence>
<dbReference type="PANTHER" id="PTHR45766">
    <property type="entry name" value="DNA ANNEALING HELICASE AND ENDONUCLEASE ZRANB3 FAMILY MEMBER"/>
    <property type="match status" value="1"/>
</dbReference>
<proteinExistence type="predicted"/>
<protein>
    <recommendedName>
        <fullName evidence="6">Helicase</fullName>
    </recommendedName>
</protein>
<dbReference type="NCBIfam" id="NF041062">
    <property type="entry name" value="DpdE"/>
    <property type="match status" value="1"/>
</dbReference>
<dbReference type="CDD" id="cd18793">
    <property type="entry name" value="SF2_C_SNF"/>
    <property type="match status" value="1"/>
</dbReference>
<dbReference type="Proteomes" id="UP001202922">
    <property type="component" value="Unassembled WGS sequence"/>
</dbReference>
<dbReference type="PROSITE" id="PS51194">
    <property type="entry name" value="HELICASE_CTER"/>
    <property type="match status" value="1"/>
</dbReference>
<sequence>MTGSLSMRVGQLVLYPNAIGIARISAVDGSQLKLEMFESAALPVVGERWVPAAEVRRHQLGVQTRVYWRDQATGAWHAGRVVGGGPDEYFVRVPNADSDLRVNEADLRVRWDRPVADPLQVLLAGAQESPLYRDARLPVLRSHIDQRAACASVPAVFSSRVQLHAHQVETAARVLGDPVQRYLLADEVGLGKTIEAGYVIRQRFLDDARSKVVVITPDSLRRQWRDEMVGRFFVDDFPAGSFKIGSHETPERWERYSDFDLVVIDEAHQLVGTDPAEHPYPELRALCHAVPRLLLLSATPNLQREETHLGLLHLLDPSLYRWEALEPFRQRLAVRRELARAMFALDPEFPFLLPDALKDVRELLPHDRRYEELACEVTAKIDAAGDLIASEDSAALARAVEAVRGHVGETYRLHRRVIRHRRATVLDADLDDEALLPAFEVTGRHRPKVVVLSSLEHREAIRVLEEWRTSVSDAALDAGTDPALYAAALAVLTSRTGGPAADLREALRWRLVGDQDAAAAAGLSKEERRALAAPPAQPAEHRIANSLDDLPEQDGLAEVIAKLMPTAGARVVIFAGAGSLAEEVAHELVRRNYPGAVHRHTISVGAEASEAAVTAWGEHGGVLVCDSSADDGRNFQQANLVVHLRLPANPNTLEQRIGRVDRYGSGRPAQQLVLGDEGPSVGAAWRELLTNGYQVFDRSISALQDAVARDLDGVWAAAVRDGAEGIAGMRGTIEETVTDELRSLAQLDMLEASYDADSNARDLALDIARYEFETAGHQDPLLRLVSGDDGFRMSIWRRQNGGFDVEPASRAPLMSPRLLAKLRAVPTQSRSGFTDRWLALKNGGRLFRIGNPLVDAVGAVLQLDDRGRASAHWRFDPTWRSDSLAYFGFVYLVEADISAALGVIGDRSADTRSVRRRADRALAPFMRTVWIPADTEKAVEDPALLAWLEAPYRRSDNDVNLSFKRLAPLHALFGGQHGFAAGATSAESAARSELARVTDLRARCNSAAEALRSEGAVLAAQAEARGAAGRLLDDDESLVLDQELSDALVSGIDTPTVQLTAVTCLVRSSRRWRPDAS</sequence>
<dbReference type="SUPFAM" id="SSF52540">
    <property type="entry name" value="P-loop containing nucleoside triphosphate hydrolases"/>
    <property type="match status" value="1"/>
</dbReference>
<reference evidence="4 5" key="1">
    <citation type="submission" date="2022-03" db="EMBL/GenBank/DDBJ databases">
        <title>Sinomonas sp. isolated from a soil.</title>
        <authorList>
            <person name="Han J."/>
            <person name="Kim D.-U."/>
        </authorList>
    </citation>
    <scope>NUCLEOTIDE SEQUENCE [LARGE SCALE GENOMIC DNA]</scope>
    <source>
        <strain evidence="4 5">5-5</strain>
    </source>
</reference>
<gene>
    <name evidence="4" type="ORF">L0M17_11965</name>
</gene>
<dbReference type="InterPro" id="IPR049730">
    <property type="entry name" value="SNF2/RAD54-like_C"/>
</dbReference>
<dbReference type="RefSeq" id="WP_241054187.1">
    <property type="nucleotide sequence ID" value="NZ_JAKZBV010000001.1"/>
</dbReference>
<dbReference type="SMART" id="SM00487">
    <property type="entry name" value="DEXDc"/>
    <property type="match status" value="1"/>
</dbReference>